<dbReference type="InterPro" id="IPR050884">
    <property type="entry name" value="CNP_phosphodiesterase-III"/>
</dbReference>
<dbReference type="GO" id="GO:0046872">
    <property type="term" value="F:metal ion binding"/>
    <property type="evidence" value="ECO:0007669"/>
    <property type="project" value="UniProtKB-KW"/>
</dbReference>
<feature type="domain" description="Calcineurin-like phosphoesterase" evidence="5">
    <location>
        <begin position="1"/>
        <end position="185"/>
    </location>
</feature>
<evidence type="ECO:0000256" key="2">
    <source>
        <dbReference type="ARBA" id="ARBA00022801"/>
    </source>
</evidence>
<evidence type="ECO:0000256" key="4">
    <source>
        <dbReference type="ARBA" id="ARBA00025742"/>
    </source>
</evidence>
<evidence type="ECO:0000313" key="6">
    <source>
        <dbReference type="EMBL" id="TWP50810.1"/>
    </source>
</evidence>
<dbReference type="OrthoDB" id="5241795at2"/>
<keyword evidence="7" id="KW-1185">Reference proteome</keyword>
<dbReference type="Gene3D" id="3.60.21.10">
    <property type="match status" value="1"/>
</dbReference>
<evidence type="ECO:0000313" key="7">
    <source>
        <dbReference type="Proteomes" id="UP000316639"/>
    </source>
</evidence>
<proteinExistence type="inferred from homology"/>
<sequence length="242" mass="26182">MVLAHLSDVHLDGGDRAADRAARTMAYLNDLHRPVDAVLVTGDIADHGLAEEYRQAAKILSSPHPVLTCPGNHDVRAPFREFLLGEAPDSSPVNRVHRVGDVVIALCDSSIPGRDDGFLADETIDWLDSVLPSDGPSLVCFHHPPVELHHPVIDGIRQHGEDRLAALVDRHPSIAGFLCGHAHTPAASTFAGRPLLVAPGVVSTMMLPWEGEGVLNFDSPPAVAFHVLDERSRLTTHFRYIA</sequence>
<dbReference type="EMBL" id="VOBR01000011">
    <property type="protein sequence ID" value="TWP50810.1"/>
    <property type="molecule type" value="Genomic_DNA"/>
</dbReference>
<evidence type="ECO:0000256" key="3">
    <source>
        <dbReference type="ARBA" id="ARBA00023004"/>
    </source>
</evidence>
<dbReference type="InterPro" id="IPR029052">
    <property type="entry name" value="Metallo-depent_PP-like"/>
</dbReference>
<accession>A0A563ET32</accession>
<comment type="caution">
    <text evidence="6">The sequence shown here is derived from an EMBL/GenBank/DDBJ whole genome shotgun (WGS) entry which is preliminary data.</text>
</comment>
<dbReference type="SUPFAM" id="SSF56300">
    <property type="entry name" value="Metallo-dependent phosphatases"/>
    <property type="match status" value="1"/>
</dbReference>
<organism evidence="6 7">
    <name type="scientific">Lentzea tibetensis</name>
    <dbReference type="NCBI Taxonomy" id="2591470"/>
    <lineage>
        <taxon>Bacteria</taxon>
        <taxon>Bacillati</taxon>
        <taxon>Actinomycetota</taxon>
        <taxon>Actinomycetes</taxon>
        <taxon>Pseudonocardiales</taxon>
        <taxon>Pseudonocardiaceae</taxon>
        <taxon>Lentzea</taxon>
    </lineage>
</organism>
<keyword evidence="2" id="KW-0378">Hydrolase</keyword>
<evidence type="ECO:0000256" key="1">
    <source>
        <dbReference type="ARBA" id="ARBA00022723"/>
    </source>
</evidence>
<gene>
    <name evidence="6" type="ORF">FKR81_18865</name>
</gene>
<name>A0A563ET32_9PSEU</name>
<dbReference type="PANTHER" id="PTHR42988:SF2">
    <property type="entry name" value="CYCLIC NUCLEOTIDE PHOSPHODIESTERASE CBUA0032-RELATED"/>
    <property type="match status" value="1"/>
</dbReference>
<reference evidence="6 7" key="1">
    <citation type="submission" date="2019-07" db="EMBL/GenBank/DDBJ databases">
        <title>Lentzea xizangensis sp. nov., isolated from Qinghai-Tibetan Plateau Soils.</title>
        <authorList>
            <person name="Huang J."/>
        </authorList>
    </citation>
    <scope>NUCLEOTIDE SEQUENCE [LARGE SCALE GENOMIC DNA]</scope>
    <source>
        <strain evidence="6 7">FXJ1.1311</strain>
    </source>
</reference>
<dbReference type="Pfam" id="PF00149">
    <property type="entry name" value="Metallophos"/>
    <property type="match status" value="1"/>
</dbReference>
<keyword evidence="1" id="KW-0479">Metal-binding</keyword>
<dbReference type="GO" id="GO:0016787">
    <property type="term" value="F:hydrolase activity"/>
    <property type="evidence" value="ECO:0007669"/>
    <property type="project" value="UniProtKB-KW"/>
</dbReference>
<keyword evidence="3" id="KW-0408">Iron</keyword>
<dbReference type="PANTHER" id="PTHR42988">
    <property type="entry name" value="PHOSPHOHYDROLASE"/>
    <property type="match status" value="1"/>
</dbReference>
<protein>
    <submittedName>
        <fullName evidence="6">Phosphodiesterase</fullName>
    </submittedName>
</protein>
<dbReference type="Proteomes" id="UP000316639">
    <property type="component" value="Unassembled WGS sequence"/>
</dbReference>
<dbReference type="InterPro" id="IPR004843">
    <property type="entry name" value="Calcineurin-like_PHP"/>
</dbReference>
<evidence type="ECO:0000259" key="5">
    <source>
        <dbReference type="Pfam" id="PF00149"/>
    </source>
</evidence>
<comment type="similarity">
    <text evidence="4">Belongs to the cyclic nucleotide phosphodiesterase class-III family.</text>
</comment>
<dbReference type="AlphaFoldDB" id="A0A563ET32"/>